<keyword evidence="3" id="KW-1185">Reference proteome</keyword>
<dbReference type="GeneID" id="8241722"/>
<dbReference type="Proteomes" id="UP000002009">
    <property type="component" value="Chromosome 3"/>
</dbReference>
<dbReference type="EMBL" id="CP001324">
    <property type="protein sequence ID" value="ACO62218.1"/>
    <property type="molecule type" value="Genomic_DNA"/>
</dbReference>
<accession>C1E1S1</accession>
<protein>
    <submittedName>
        <fullName evidence="2">Uncharacterized protein</fullName>
    </submittedName>
</protein>
<evidence type="ECO:0000313" key="2">
    <source>
        <dbReference type="EMBL" id="ACO62218.1"/>
    </source>
</evidence>
<sequence>MAVKDELSPIVVNAWLPHKPLPGEDEEAIDKKPIDQILRGIPYRLVNSAPKKKIVELKAALEAERAKIKEAGEGEELSEEQTATNAAAEEAIAPMEEELAAAEAAYEELTGILCKGQLSTLPWIDSLMRYVDLGGSCIVPGGAVAADDAFRSVNGNLTDVNGMLTEKQLAESKAWAEYITQAKLEKPGGYTIVCKYAPNPYLSAQAAIDAFPAWVERQITLGFGVELEEGADPILPHVMLAWPDPSVPGVAEVIAKMLGPLTEDAEEGKVKAVSLDLSGDVSCDPRPLRECLERGGTSKPSGVVVPGIHALDKVGAQLVADATRSDVKVIAGDALLGGLVSERYLRVPAPTLAELKGTAAFAGLARVLASPGGWDGFQATLEALEATGRGVATALVQAFADAGMKVEIETELEKGPAFEIGEPLGEEHTAAIVAAMSA</sequence>
<proteinExistence type="predicted"/>
<dbReference type="OrthoDB" id="686384at2759"/>
<reference evidence="2 3" key="1">
    <citation type="journal article" date="2009" name="Science">
        <title>Green evolution and dynamic adaptations revealed by genomes of the marine picoeukaryotes Micromonas.</title>
        <authorList>
            <person name="Worden A.Z."/>
            <person name="Lee J.H."/>
            <person name="Mock T."/>
            <person name="Rouze P."/>
            <person name="Simmons M.P."/>
            <person name="Aerts A.L."/>
            <person name="Allen A.E."/>
            <person name="Cuvelier M.L."/>
            <person name="Derelle E."/>
            <person name="Everett M.V."/>
            <person name="Foulon E."/>
            <person name="Grimwood J."/>
            <person name="Gundlach H."/>
            <person name="Henrissat B."/>
            <person name="Napoli C."/>
            <person name="McDonald S.M."/>
            <person name="Parker M.S."/>
            <person name="Rombauts S."/>
            <person name="Salamov A."/>
            <person name="Von Dassow P."/>
            <person name="Badger J.H."/>
            <person name="Coutinho P.M."/>
            <person name="Demir E."/>
            <person name="Dubchak I."/>
            <person name="Gentemann C."/>
            <person name="Eikrem W."/>
            <person name="Gready J.E."/>
            <person name="John U."/>
            <person name="Lanier W."/>
            <person name="Lindquist E.A."/>
            <person name="Lucas S."/>
            <person name="Mayer K.F."/>
            <person name="Moreau H."/>
            <person name="Not F."/>
            <person name="Otillar R."/>
            <person name="Panaud O."/>
            <person name="Pangilinan J."/>
            <person name="Paulsen I."/>
            <person name="Piegu B."/>
            <person name="Poliakov A."/>
            <person name="Robbens S."/>
            <person name="Schmutz J."/>
            <person name="Toulza E."/>
            <person name="Wyss T."/>
            <person name="Zelensky A."/>
            <person name="Zhou K."/>
            <person name="Armbrust E.V."/>
            <person name="Bhattacharya D."/>
            <person name="Goodenough U.W."/>
            <person name="Van de Peer Y."/>
            <person name="Grigoriev I.V."/>
        </authorList>
    </citation>
    <scope>NUCLEOTIDE SEQUENCE [LARGE SCALE GENOMIC DNA]</scope>
    <source>
        <strain evidence="3">RCC299 / NOUM17</strain>
    </source>
</reference>
<feature type="coiled-coil region" evidence="1">
    <location>
        <begin position="51"/>
        <end position="105"/>
    </location>
</feature>
<organism evidence="2 3">
    <name type="scientific">Micromonas commoda (strain RCC299 / NOUM17 / CCMP2709)</name>
    <name type="common">Picoplanktonic green alga</name>
    <dbReference type="NCBI Taxonomy" id="296587"/>
    <lineage>
        <taxon>Eukaryota</taxon>
        <taxon>Viridiplantae</taxon>
        <taxon>Chlorophyta</taxon>
        <taxon>Mamiellophyceae</taxon>
        <taxon>Mamiellales</taxon>
        <taxon>Mamiellaceae</taxon>
        <taxon>Micromonas</taxon>
    </lineage>
</organism>
<evidence type="ECO:0000256" key="1">
    <source>
        <dbReference type="SAM" id="Coils"/>
    </source>
</evidence>
<keyword evidence="1" id="KW-0175">Coiled coil</keyword>
<dbReference type="OMA" id="CWLPADA"/>
<dbReference type="KEGG" id="mis:MICPUN_56972"/>
<name>C1E1S1_MICCC</name>
<dbReference type="InParanoid" id="C1E1S1"/>
<evidence type="ECO:0000313" key="3">
    <source>
        <dbReference type="Proteomes" id="UP000002009"/>
    </source>
</evidence>
<gene>
    <name evidence="2" type="ORF">MICPUN_56972</name>
</gene>
<dbReference type="AlphaFoldDB" id="C1E1S1"/>
<dbReference type="RefSeq" id="XP_002500960.1">
    <property type="nucleotide sequence ID" value="XM_002500914.1"/>
</dbReference>